<dbReference type="AlphaFoldDB" id="A0A3A1P802"/>
<dbReference type="Gene3D" id="3.20.20.70">
    <property type="entry name" value="Aldolase class I"/>
    <property type="match status" value="1"/>
</dbReference>
<accession>A0A3A1P802</accession>
<dbReference type="InterPro" id="IPR022998">
    <property type="entry name" value="ThiamineP_synth_TenI"/>
</dbReference>
<keyword evidence="3" id="KW-1185">Reference proteome</keyword>
<organism evidence="2 3">
    <name type="scientific">Aurantiacibacter xanthus</name>
    <dbReference type="NCBI Taxonomy" id="1784712"/>
    <lineage>
        <taxon>Bacteria</taxon>
        <taxon>Pseudomonadati</taxon>
        <taxon>Pseudomonadota</taxon>
        <taxon>Alphaproteobacteria</taxon>
        <taxon>Sphingomonadales</taxon>
        <taxon>Erythrobacteraceae</taxon>
        <taxon>Aurantiacibacter</taxon>
    </lineage>
</organism>
<sequence>MPQSQSLPHLWLISDARNDSVLETALMRLPRGSGFVYRHYHLPPHERIARWWTLRDLCLARGHLLVLSDSALTAREWGAAGTYGAPLALYPQRKGLVQIATAHSLREIAQANRKRADAVMLSPAFATRSHPGAPHLGPVRWRLLAAHAQMPVIALGGMTALTARQLGAQRWAAIDGLSAL</sequence>
<dbReference type="EMBL" id="QXFM01000057">
    <property type="protein sequence ID" value="RIV89739.1"/>
    <property type="molecule type" value="Genomic_DNA"/>
</dbReference>
<comment type="caution">
    <text evidence="2">The sequence shown here is derived from an EMBL/GenBank/DDBJ whole genome shotgun (WGS) entry which is preliminary data.</text>
</comment>
<dbReference type="InterPro" id="IPR036206">
    <property type="entry name" value="ThiamineP_synth_sf"/>
</dbReference>
<evidence type="ECO:0000313" key="3">
    <source>
        <dbReference type="Proteomes" id="UP000265366"/>
    </source>
</evidence>
<name>A0A3A1P802_9SPHN</name>
<dbReference type="InterPro" id="IPR013785">
    <property type="entry name" value="Aldolase_TIM"/>
</dbReference>
<dbReference type="SUPFAM" id="SSF51391">
    <property type="entry name" value="Thiamin phosphate synthase"/>
    <property type="match status" value="1"/>
</dbReference>
<dbReference type="GO" id="GO:0009228">
    <property type="term" value="P:thiamine biosynthetic process"/>
    <property type="evidence" value="ECO:0007669"/>
    <property type="project" value="UniProtKB-KW"/>
</dbReference>
<dbReference type="OrthoDB" id="8446047at2"/>
<dbReference type="CDD" id="cd00564">
    <property type="entry name" value="TMP_TenI"/>
    <property type="match status" value="1"/>
</dbReference>
<dbReference type="Pfam" id="PF02581">
    <property type="entry name" value="TMP-TENI"/>
    <property type="match status" value="1"/>
</dbReference>
<gene>
    <name evidence="2" type="ORF">D2V17_05585</name>
</gene>
<reference evidence="2 3" key="1">
    <citation type="submission" date="2018-08" db="EMBL/GenBank/DDBJ databases">
        <title>Erythrobacter zhengii sp.nov., a bacterium isolated from deep-sea sediment.</title>
        <authorList>
            <person name="Fang C."/>
            <person name="Wu Y.-H."/>
            <person name="Sun C."/>
            <person name="Wang H."/>
            <person name="Cheng H."/>
            <person name="Meng F.-X."/>
            <person name="Wang C.-S."/>
            <person name="Xu X.-W."/>
        </authorList>
    </citation>
    <scope>NUCLEOTIDE SEQUENCE [LARGE SCALE GENOMIC DNA]</scope>
    <source>
        <strain evidence="2 3">CCTCC AB 2015396</strain>
    </source>
</reference>
<proteinExistence type="predicted"/>
<protein>
    <submittedName>
        <fullName evidence="2">Thiamine phosphate synthase</fullName>
    </submittedName>
</protein>
<evidence type="ECO:0000313" key="2">
    <source>
        <dbReference type="EMBL" id="RIV89739.1"/>
    </source>
</evidence>
<evidence type="ECO:0000259" key="1">
    <source>
        <dbReference type="Pfam" id="PF02581"/>
    </source>
</evidence>
<dbReference type="Proteomes" id="UP000265366">
    <property type="component" value="Unassembled WGS sequence"/>
</dbReference>
<feature type="domain" description="Thiamine phosphate synthase/TenI" evidence="1">
    <location>
        <begin position="12"/>
        <end position="174"/>
    </location>
</feature>
<dbReference type="RefSeq" id="WP_119592104.1">
    <property type="nucleotide sequence ID" value="NZ_QXFM01000057.1"/>
</dbReference>